<evidence type="ECO:0000256" key="1">
    <source>
        <dbReference type="SAM" id="Phobius"/>
    </source>
</evidence>
<organism evidence="2 3">
    <name type="scientific">Bradyrhizobium lablabi</name>
    <dbReference type="NCBI Taxonomy" id="722472"/>
    <lineage>
        <taxon>Bacteria</taxon>
        <taxon>Pseudomonadati</taxon>
        <taxon>Pseudomonadota</taxon>
        <taxon>Alphaproteobacteria</taxon>
        <taxon>Hyphomicrobiales</taxon>
        <taxon>Nitrobacteraceae</taxon>
        <taxon>Bradyrhizobium</taxon>
    </lineage>
</organism>
<keyword evidence="1" id="KW-0812">Transmembrane</keyword>
<protein>
    <submittedName>
        <fullName evidence="2">Uncharacterized protein</fullName>
    </submittedName>
</protein>
<feature type="transmembrane region" description="Helical" evidence="1">
    <location>
        <begin position="16"/>
        <end position="36"/>
    </location>
</feature>
<dbReference type="AlphaFoldDB" id="A0A1H4RF94"/>
<proteinExistence type="predicted"/>
<dbReference type="Proteomes" id="UP000183208">
    <property type="component" value="Unassembled WGS sequence"/>
</dbReference>
<keyword evidence="1" id="KW-0472">Membrane</keyword>
<accession>A0A1H4RF94</accession>
<dbReference type="RefSeq" id="WP_074816542.1">
    <property type="nucleotide sequence ID" value="NZ_FNTI01000001.1"/>
</dbReference>
<gene>
    <name evidence="2" type="ORF">SAMN05444171_1099</name>
</gene>
<reference evidence="2 3" key="1">
    <citation type="submission" date="2016-10" db="EMBL/GenBank/DDBJ databases">
        <authorList>
            <person name="de Groot N.N."/>
        </authorList>
    </citation>
    <scope>NUCLEOTIDE SEQUENCE [LARGE SCALE GENOMIC DNA]</scope>
    <source>
        <strain evidence="2 3">GAS522</strain>
    </source>
</reference>
<name>A0A1H4RF94_9BRAD</name>
<evidence type="ECO:0000313" key="3">
    <source>
        <dbReference type="Proteomes" id="UP000183208"/>
    </source>
</evidence>
<keyword evidence="1" id="KW-1133">Transmembrane helix</keyword>
<dbReference type="EMBL" id="FNTI01000001">
    <property type="protein sequence ID" value="SEC30424.1"/>
    <property type="molecule type" value="Genomic_DNA"/>
</dbReference>
<evidence type="ECO:0000313" key="2">
    <source>
        <dbReference type="EMBL" id="SEC30424.1"/>
    </source>
</evidence>
<sequence length="85" mass="9520">MIESRTNEVNGDVAEIIANLASSGIVAVVELITILVERRAVDPKHARDILSTMAKHSSLQTMLPAIERRTRSFMVQPNRKGPRRR</sequence>